<feature type="region of interest" description="Disordered" evidence="1">
    <location>
        <begin position="402"/>
        <end position="446"/>
    </location>
</feature>
<feature type="compositionally biased region" description="Polar residues" evidence="1">
    <location>
        <begin position="298"/>
        <end position="326"/>
    </location>
</feature>
<feature type="region of interest" description="Disordered" evidence="1">
    <location>
        <begin position="800"/>
        <end position="829"/>
    </location>
</feature>
<dbReference type="InterPro" id="IPR008942">
    <property type="entry name" value="ENTH_VHS"/>
</dbReference>
<feature type="region of interest" description="Disordered" evidence="1">
    <location>
        <begin position="633"/>
        <end position="679"/>
    </location>
</feature>
<feature type="region of interest" description="Disordered" evidence="1">
    <location>
        <begin position="583"/>
        <end position="616"/>
    </location>
</feature>
<keyword evidence="4" id="KW-1185">Reference proteome</keyword>
<dbReference type="Gene3D" id="1.25.40.90">
    <property type="match status" value="1"/>
</dbReference>
<evidence type="ECO:0000313" key="3">
    <source>
        <dbReference type="EMBL" id="KAG8560350.1"/>
    </source>
</evidence>
<dbReference type="PANTHER" id="PTHR12460">
    <property type="entry name" value="CYCLIN-DEPENDENT KINASE INHIBITOR-RELATED PROTEIN"/>
    <property type="match status" value="1"/>
</dbReference>
<feature type="compositionally biased region" description="Basic and acidic residues" evidence="1">
    <location>
        <begin position="971"/>
        <end position="986"/>
    </location>
</feature>
<protein>
    <recommendedName>
        <fullName evidence="2">CID domain-containing protein</fullName>
    </recommendedName>
</protein>
<feature type="region of interest" description="Disordered" evidence="1">
    <location>
        <begin position="705"/>
        <end position="730"/>
    </location>
</feature>
<comment type="caution">
    <text evidence="3">The sequence shown here is derived from an EMBL/GenBank/DDBJ whole genome shotgun (WGS) entry which is preliminary data.</text>
</comment>
<dbReference type="Proteomes" id="UP000824782">
    <property type="component" value="Unassembled WGS sequence"/>
</dbReference>
<sequence>GFSHRLNLFYLANDIIQNCKRKNAIVYRESFADAIPEAASLVKDPSVSKSVERVFKIWEERSVYNEETIASFRSGLIEERKERSDSPASTLKDTVGSPVTTQHSEATTSVVTSSPSPIFNSAPAQVLTSAVTAATSTPVTTFAKTVTTPVIPPTIPLALPNLANVDLGKISSILSSLTSVMKTTGVSPAAKLSPGTPTTPTSNLGVAAKPPVQSTPNPLANILSKVEITPESILSALSKTQGPSTSNLQGLSSLIQSVALHSGSSTISTTTAPMNTSVQTVKDRNTPAVTPPCIPQTYGYSPTKSNSDVSSTSVCKPNIPPSSNAKPLTIKPPVSIGFPSQPHVAEEKITSQPQEMHKPPEEVASSSLELKIHNFLKGNPGFSGLDLNIPILSNIGPNVVPEPPSDFLSGPSSTSLDNVDGTPVRDERSGTPTQDEIMDKPTSSNVDSVSLLSKIISPGSSTPSSTRSPLLNKEMPSYRPFGVGGTSPNAYRQATDVLEKPSTVDSSLKKFFPETSFHEDEDYRDFEYAGPPNASVDKRPTKPTQKTNMHLDSMEYPPNQAFGQGQDFRQPFNRPMQPPFNAGDMGASVSPSSDRYGGYNVRGNNPEAGVTSPPPKDDPFFSSDTNHNIPLLHSGMGGQSQFSESTHNPQNRHSNFHPKNNPPLARTIGSEQSGSNLSATTTIEFKNMLKNASRRPTEENKFGAASFNEDMHMPGRSHAGVTSEDRSEEQYRIETRVSSCVDLPDSTEEKGAPIETLGYHSMGNMRYSGEPIKTVESMRVGMKAGRPHGIDGSRSGWFEMGSAGSSFDDGPPSADEQPSVGGSTGGGGYKTQYEEHLPRFQDSVGDFRAKNIPFEHLLPPPPPPPLMSPLDRSGPFQMDQTMPPNVPPPGLPPDHGSMFPRDMPVPSRMQSGEPSKTLPHVSHPPPSEHGGNPFPIHHPSEHGGIPFSPPPIRNTFPPDHGAVHQGTMEHYPMHPRDHEPHSRENNQHNQPHGRLNEPMGPGHHGGFGGPPHHGGPHHMNTGGMRPQRPHFRPREPYHNNLKRPRPPFGRGGHFFSPKRPYYQPRY</sequence>
<dbReference type="Pfam" id="PF04818">
    <property type="entry name" value="CID"/>
    <property type="match status" value="1"/>
</dbReference>
<gene>
    <name evidence="3" type="ORF">GDO81_014937</name>
</gene>
<feature type="region of interest" description="Disordered" evidence="1">
    <location>
        <begin position="283"/>
        <end position="334"/>
    </location>
</feature>
<evidence type="ECO:0000256" key="1">
    <source>
        <dbReference type="SAM" id="MobiDB-lite"/>
    </source>
</evidence>
<proteinExistence type="predicted"/>
<feature type="non-terminal residue" evidence="3">
    <location>
        <position position="1"/>
    </location>
</feature>
<evidence type="ECO:0000313" key="4">
    <source>
        <dbReference type="Proteomes" id="UP000824782"/>
    </source>
</evidence>
<reference evidence="3" key="1">
    <citation type="thesis" date="2020" institute="ProQuest LLC" country="789 East Eisenhower Parkway, Ann Arbor, MI, USA">
        <title>Comparative Genomics and Chromosome Evolution.</title>
        <authorList>
            <person name="Mudd A.B."/>
        </authorList>
    </citation>
    <scope>NUCLEOTIDE SEQUENCE</scope>
    <source>
        <strain evidence="3">237g6f4</strain>
        <tissue evidence="3">Blood</tissue>
    </source>
</reference>
<feature type="compositionally biased region" description="Gly residues" evidence="1">
    <location>
        <begin position="1002"/>
        <end position="1012"/>
    </location>
</feature>
<dbReference type="GO" id="GO:0000993">
    <property type="term" value="F:RNA polymerase II complex binding"/>
    <property type="evidence" value="ECO:0007669"/>
    <property type="project" value="TreeGrafter"/>
</dbReference>
<accession>A0AAV7AHT3</accession>
<dbReference type="SUPFAM" id="SSF48464">
    <property type="entry name" value="ENTH/VHS domain"/>
    <property type="match status" value="1"/>
</dbReference>
<dbReference type="EMBL" id="WNYA01000007">
    <property type="protein sequence ID" value="KAG8560350.1"/>
    <property type="molecule type" value="Genomic_DNA"/>
</dbReference>
<feature type="region of interest" description="Disordered" evidence="1">
    <location>
        <begin position="80"/>
        <end position="115"/>
    </location>
</feature>
<dbReference type="GO" id="GO:0031124">
    <property type="term" value="P:mRNA 3'-end processing"/>
    <property type="evidence" value="ECO:0007669"/>
    <property type="project" value="TreeGrafter"/>
</dbReference>
<dbReference type="AlphaFoldDB" id="A0AAV7AHT3"/>
<feature type="domain" description="CID" evidence="2">
    <location>
        <begin position="1"/>
        <end position="80"/>
    </location>
</feature>
<name>A0AAV7AHT3_ENGPU</name>
<feature type="compositionally biased region" description="Polar residues" evidence="1">
    <location>
        <begin position="669"/>
        <end position="679"/>
    </location>
</feature>
<dbReference type="PROSITE" id="PS51391">
    <property type="entry name" value="CID"/>
    <property type="match status" value="1"/>
</dbReference>
<evidence type="ECO:0000259" key="2">
    <source>
        <dbReference type="PROSITE" id="PS51391"/>
    </source>
</evidence>
<feature type="compositionally biased region" description="Polar residues" evidence="1">
    <location>
        <begin position="86"/>
        <end position="106"/>
    </location>
</feature>
<feature type="compositionally biased region" description="Polar residues" evidence="1">
    <location>
        <begin position="639"/>
        <end position="653"/>
    </location>
</feature>
<dbReference type="PANTHER" id="PTHR12460:SF40">
    <property type="entry name" value="REGULATION OF NUCLEAR PRE-MRNA DOMAIN-CONTAINING PROTEIN 2"/>
    <property type="match status" value="1"/>
</dbReference>
<feature type="region of interest" description="Disordered" evidence="1">
    <location>
        <begin position="906"/>
        <end position="1066"/>
    </location>
</feature>
<dbReference type="InterPro" id="IPR006569">
    <property type="entry name" value="CID_dom"/>
</dbReference>
<organism evidence="3 4">
    <name type="scientific">Engystomops pustulosus</name>
    <name type="common">Tungara frog</name>
    <name type="synonym">Physalaemus pustulosus</name>
    <dbReference type="NCBI Taxonomy" id="76066"/>
    <lineage>
        <taxon>Eukaryota</taxon>
        <taxon>Metazoa</taxon>
        <taxon>Chordata</taxon>
        <taxon>Craniata</taxon>
        <taxon>Vertebrata</taxon>
        <taxon>Euteleostomi</taxon>
        <taxon>Amphibia</taxon>
        <taxon>Batrachia</taxon>
        <taxon>Anura</taxon>
        <taxon>Neobatrachia</taxon>
        <taxon>Hyloidea</taxon>
        <taxon>Leptodactylidae</taxon>
        <taxon>Leiuperinae</taxon>
        <taxon>Engystomops</taxon>
    </lineage>
</organism>